<sequence length="363" mass="40279">MVMGLLTTLRELTGMRPIWPSSWPSQSAANPFNPFRNGSSLNASYPAQFDNHSHSVSPKARENSGVPSPDKDLTDEPNTIDLPQAAFNTVPHPCKSINMLAFEIALRAQPSLLNVGCVALSHDEDWMSILQELNEPQIPEGNELLKRVCEKFKFVAEGDVIYTKRMSTTEYEFIRQNHGLASNQADLITVLFHLREPDTSPEPELQITSTATMMDIRLDSEDAISDNGNRNTPVKTRIYEAPLQSDSKRVLMACTECRKRKVRCEYERVNLNITSTDSDIQSYGEPCSPAVTHGYNTGTSYRSNVAAPIRLRFISPSSTVFASILKASFLVTVVSVMEPRIAFAVIIAGSDGISLKDNPQIRL</sequence>
<dbReference type="EMBL" id="JBBXMP010000376">
    <property type="protein sequence ID" value="KAL0058059.1"/>
    <property type="molecule type" value="Genomic_DNA"/>
</dbReference>
<keyword evidence="3" id="KW-1185">Reference proteome</keyword>
<reference evidence="2 3" key="1">
    <citation type="submission" date="2024-05" db="EMBL/GenBank/DDBJ databases">
        <title>A draft genome resource for the thread blight pathogen Marasmius tenuissimus strain MS-2.</title>
        <authorList>
            <person name="Yulfo-Soto G.E."/>
            <person name="Baruah I.K."/>
            <person name="Amoako-Attah I."/>
            <person name="Bukari Y."/>
            <person name="Meinhardt L.W."/>
            <person name="Bailey B.A."/>
            <person name="Cohen S.P."/>
        </authorList>
    </citation>
    <scope>NUCLEOTIDE SEQUENCE [LARGE SCALE GENOMIC DNA]</scope>
    <source>
        <strain evidence="2 3">MS-2</strain>
    </source>
</reference>
<evidence type="ECO:0000313" key="3">
    <source>
        <dbReference type="Proteomes" id="UP001437256"/>
    </source>
</evidence>
<protein>
    <submittedName>
        <fullName evidence="2">Uncharacterized protein</fullName>
    </submittedName>
</protein>
<dbReference type="CDD" id="cd00067">
    <property type="entry name" value="GAL4"/>
    <property type="match status" value="1"/>
</dbReference>
<proteinExistence type="predicted"/>
<comment type="caution">
    <text evidence="2">The sequence shown here is derived from an EMBL/GenBank/DDBJ whole genome shotgun (WGS) entry which is preliminary data.</text>
</comment>
<gene>
    <name evidence="2" type="ORF">AAF712_015273</name>
</gene>
<dbReference type="SUPFAM" id="SSF57701">
    <property type="entry name" value="Zn2/Cys6 DNA-binding domain"/>
    <property type="match status" value="1"/>
</dbReference>
<dbReference type="InterPro" id="IPR036864">
    <property type="entry name" value="Zn2-C6_fun-type_DNA-bd_sf"/>
</dbReference>
<feature type="region of interest" description="Disordered" evidence="1">
    <location>
        <begin position="43"/>
        <end position="79"/>
    </location>
</feature>
<dbReference type="InterPro" id="IPR001138">
    <property type="entry name" value="Zn2Cys6_DnaBD"/>
</dbReference>
<organism evidence="2 3">
    <name type="scientific">Marasmius tenuissimus</name>
    <dbReference type="NCBI Taxonomy" id="585030"/>
    <lineage>
        <taxon>Eukaryota</taxon>
        <taxon>Fungi</taxon>
        <taxon>Dikarya</taxon>
        <taxon>Basidiomycota</taxon>
        <taxon>Agaricomycotina</taxon>
        <taxon>Agaricomycetes</taxon>
        <taxon>Agaricomycetidae</taxon>
        <taxon>Agaricales</taxon>
        <taxon>Marasmiineae</taxon>
        <taxon>Marasmiaceae</taxon>
        <taxon>Marasmius</taxon>
    </lineage>
</organism>
<evidence type="ECO:0000313" key="2">
    <source>
        <dbReference type="EMBL" id="KAL0058059.1"/>
    </source>
</evidence>
<name>A0ABR2ZAM8_9AGAR</name>
<evidence type="ECO:0000256" key="1">
    <source>
        <dbReference type="SAM" id="MobiDB-lite"/>
    </source>
</evidence>
<accession>A0ABR2ZAM8</accession>
<dbReference type="Proteomes" id="UP001437256">
    <property type="component" value="Unassembled WGS sequence"/>
</dbReference>